<keyword evidence="2" id="KW-1185">Reference proteome</keyword>
<protein>
    <submittedName>
        <fullName evidence="1">Uncharacterized protein</fullName>
    </submittedName>
</protein>
<proteinExistence type="predicted"/>
<comment type="caution">
    <text evidence="1">The sequence shown here is derived from an EMBL/GenBank/DDBJ whole genome shotgun (WGS) entry which is preliminary data.</text>
</comment>
<name>A0A3R9ZV56_9HYPH</name>
<organism evidence="1 2">
    <name type="scientific">Aquibium carbonis</name>
    <dbReference type="NCBI Taxonomy" id="2495581"/>
    <lineage>
        <taxon>Bacteria</taxon>
        <taxon>Pseudomonadati</taxon>
        <taxon>Pseudomonadota</taxon>
        <taxon>Alphaproteobacteria</taxon>
        <taxon>Hyphomicrobiales</taxon>
        <taxon>Phyllobacteriaceae</taxon>
        <taxon>Aquibium</taxon>
    </lineage>
</organism>
<reference evidence="1 2" key="1">
    <citation type="submission" date="2018-12" db="EMBL/GenBank/DDBJ databases">
        <title>Mesorhizobium carbonis sp. nov., isolated from coal mine water.</title>
        <authorList>
            <person name="Xin W."/>
            <person name="Xu Z."/>
            <person name="Xiang F."/>
            <person name="Zhang J."/>
            <person name="Xi L."/>
            <person name="Liu J."/>
        </authorList>
    </citation>
    <scope>NUCLEOTIDE SEQUENCE [LARGE SCALE GENOMIC DNA]</scope>
    <source>
        <strain evidence="1 2">B2.3</strain>
    </source>
</reference>
<dbReference type="AlphaFoldDB" id="A0A3R9ZV56"/>
<evidence type="ECO:0000313" key="2">
    <source>
        <dbReference type="Proteomes" id="UP000278398"/>
    </source>
</evidence>
<dbReference type="OrthoDB" id="7852244at2"/>
<evidence type="ECO:0000313" key="1">
    <source>
        <dbReference type="EMBL" id="RST88428.1"/>
    </source>
</evidence>
<sequence length="157" mass="16905">MAALLLAGHQPALAACPQELAIYTDRDRLASIEFRPVAPDEAVYTGEFRVLFPQNDTVADGIVMWTERVPRPTGIVMHDCPEGDVTGEELAACTVWQGVIYAVDEAGEIGLLPRQGPAAARLLLPDFGPSVRHSALFGADGISIVPWDVFEMSGCQE</sequence>
<gene>
    <name evidence="1" type="ORF">EJC49_01425</name>
</gene>
<dbReference type="EMBL" id="RWKW01000002">
    <property type="protein sequence ID" value="RST88428.1"/>
    <property type="molecule type" value="Genomic_DNA"/>
</dbReference>
<accession>A0A3R9ZV56</accession>
<dbReference type="Proteomes" id="UP000278398">
    <property type="component" value="Unassembled WGS sequence"/>
</dbReference>